<evidence type="ECO:0000256" key="1">
    <source>
        <dbReference type="ARBA" id="ARBA00006046"/>
    </source>
</evidence>
<comment type="similarity">
    <text evidence="1">Belongs to the carotenoid/retinoid oxidoreductase family.</text>
</comment>
<feature type="domain" description="Amine oxidase" evidence="3">
    <location>
        <begin position="13"/>
        <end position="93"/>
    </location>
</feature>
<keyword evidence="5" id="KW-1185">Reference proteome</keyword>
<dbReference type="PANTHER" id="PTHR43734:SF7">
    <property type="entry name" value="4,4'-DIAPONEUROSPORENE OXYGENASE"/>
    <property type="match status" value="1"/>
</dbReference>
<dbReference type="InterPro" id="IPR002937">
    <property type="entry name" value="Amino_oxidase"/>
</dbReference>
<organism evidence="4 5">
    <name type="scientific">Candidatus Electrothrix aarhusensis</name>
    <dbReference type="NCBI Taxonomy" id="1859131"/>
    <lineage>
        <taxon>Bacteria</taxon>
        <taxon>Pseudomonadati</taxon>
        <taxon>Thermodesulfobacteriota</taxon>
        <taxon>Desulfobulbia</taxon>
        <taxon>Desulfobulbales</taxon>
        <taxon>Desulfobulbaceae</taxon>
        <taxon>Candidatus Electrothrix</taxon>
    </lineage>
</organism>
<dbReference type="GO" id="GO:0016491">
    <property type="term" value="F:oxidoreductase activity"/>
    <property type="evidence" value="ECO:0007669"/>
    <property type="project" value="UniProtKB-KW"/>
</dbReference>
<dbReference type="Pfam" id="PF01593">
    <property type="entry name" value="Amino_oxidase"/>
    <property type="match status" value="1"/>
</dbReference>
<dbReference type="Proteomes" id="UP000287853">
    <property type="component" value="Unassembled WGS sequence"/>
</dbReference>
<dbReference type="EMBL" id="MTKO01000094">
    <property type="protein sequence ID" value="RWX44458.1"/>
    <property type="molecule type" value="Genomic_DNA"/>
</dbReference>
<dbReference type="InterPro" id="IPR036188">
    <property type="entry name" value="FAD/NAD-bd_sf"/>
</dbReference>
<evidence type="ECO:0000313" key="5">
    <source>
        <dbReference type="Proteomes" id="UP000287853"/>
    </source>
</evidence>
<dbReference type="SUPFAM" id="SSF51905">
    <property type="entry name" value="FAD/NAD(P)-binding domain"/>
    <property type="match status" value="1"/>
</dbReference>
<evidence type="ECO:0000256" key="2">
    <source>
        <dbReference type="ARBA" id="ARBA00023002"/>
    </source>
</evidence>
<dbReference type="Gene3D" id="3.50.50.60">
    <property type="entry name" value="FAD/NAD(P)-binding domain"/>
    <property type="match status" value="1"/>
</dbReference>
<evidence type="ECO:0000313" key="4">
    <source>
        <dbReference type="EMBL" id="RWX44458.1"/>
    </source>
</evidence>
<gene>
    <name evidence="4" type="ORF">H206_01704</name>
</gene>
<proteinExistence type="inferred from homology"/>
<comment type="caution">
    <text evidence="4">The sequence shown here is derived from an EMBL/GenBank/DDBJ whole genome shotgun (WGS) entry which is preliminary data.</text>
</comment>
<keyword evidence="2" id="KW-0560">Oxidoreductase</keyword>
<protein>
    <submittedName>
        <fullName evidence="4">Flavin containing amine oxidoreductase</fullName>
    </submittedName>
</protein>
<dbReference type="PANTHER" id="PTHR43734">
    <property type="entry name" value="PHYTOENE DESATURASE"/>
    <property type="match status" value="1"/>
</dbReference>
<accession>A0A3S3RP63</accession>
<reference evidence="4 5" key="1">
    <citation type="submission" date="2017-01" db="EMBL/GenBank/DDBJ databases">
        <title>The cable genome- insights into the physiology and evolution of filamentous bacteria capable of sulfide oxidation via long distance electron transfer.</title>
        <authorList>
            <person name="Schreiber L."/>
            <person name="Bjerg J.T."/>
            <person name="Boggild A."/>
            <person name="Van De Vossenberg J."/>
            <person name="Meysman F."/>
            <person name="Nielsen L.P."/>
            <person name="Schramm A."/>
            <person name="Kjeldsen K.U."/>
        </authorList>
    </citation>
    <scope>NUCLEOTIDE SEQUENCE [LARGE SCALE GENOMIC DNA]</scope>
    <source>
        <strain evidence="4">MCF</strain>
    </source>
</reference>
<dbReference type="AlphaFoldDB" id="A0A3S3RP63"/>
<name>A0A3S3RP63_9BACT</name>
<sequence length="275" mass="30677">MFRALFLEGFFRPEGTIKDLIDMLLEQYDQFEGELRFRAPVAAIMNKDGKVQGVRLHNGEEITADAVLSTVGIPGTAQLSGWPLDIDQYIGKMTFMETISMIPELELPPERSGRTILFYSLKDQLSYHRPVEPIDASWGVICFPDNFQGIERRNDAPTQVRVTNAANYELWQQAAADKEQYRHVKEVCGRQSAAAVSKILGRYSQDAVFQDSFTPMTIERFTEKCGGAVYGSPIKIKSGRTPWSNLFIAGTDQGYLGIVGSMLSGVTIVNQHLLG</sequence>
<evidence type="ECO:0000259" key="3">
    <source>
        <dbReference type="Pfam" id="PF01593"/>
    </source>
</evidence>